<dbReference type="PROSITE" id="PS50850">
    <property type="entry name" value="MFS"/>
    <property type="match status" value="1"/>
</dbReference>
<sequence length="448" mass="46526">MMSSAATANTRADYPSPRRAWGVTLLLTVVFVFSFVDRQILNLLVGPIQQDLDLSDTQVSLLQGLGFVATYVLLSIPIGRLVDTRRRTSIIACGVAFWSFATAACGMARGFTGLFVARAGVGVGEATLTPAAWSLLADYFPPDRRSLPFSVFLMGPYLGVGIAMIAGGLVMDGLAGTGPIEFPIVGMLAPWQATFFAVAAPGVILTALLMLVPEPSRKGLSAGAVPEAASFPDILAWVGAHHRVYVALLVGVPCIVLVLYGLQAWVPTYLLRVHGMSLGEAGTQYGSIALIAGSLGVLSGPFAGRYLERLGYRDYQLRVCVLVLALIGPGLAALAVAPTAPMALACIALVSYLVPLPLALIATALQNATPNQMRGVLVGAYVVTTNVIGLALGPSLVALATDYLFGDPAAVGKSLAVVGVAVSVAGLFLVGRALAPYRALLDSQSTVS</sequence>
<dbReference type="OrthoDB" id="6057322at2"/>
<evidence type="ECO:0000313" key="9">
    <source>
        <dbReference type="Proteomes" id="UP000029640"/>
    </source>
</evidence>
<feature type="transmembrane region" description="Helical" evidence="6">
    <location>
        <begin position="115"/>
        <end position="137"/>
    </location>
</feature>
<dbReference type="InterPro" id="IPR036259">
    <property type="entry name" value="MFS_trans_sf"/>
</dbReference>
<evidence type="ECO:0000313" key="8">
    <source>
        <dbReference type="EMBL" id="KGE03028.1"/>
    </source>
</evidence>
<organism evidence="8 9">
    <name type="scientific">Pseudohaliea rubra DSM 19751</name>
    <dbReference type="NCBI Taxonomy" id="1265313"/>
    <lineage>
        <taxon>Bacteria</taxon>
        <taxon>Pseudomonadati</taxon>
        <taxon>Pseudomonadota</taxon>
        <taxon>Gammaproteobacteria</taxon>
        <taxon>Cellvibrionales</taxon>
        <taxon>Halieaceae</taxon>
        <taxon>Pseudohaliea</taxon>
    </lineage>
</organism>
<dbReference type="eggNOG" id="COG2271">
    <property type="taxonomic scope" value="Bacteria"/>
</dbReference>
<evidence type="ECO:0000259" key="7">
    <source>
        <dbReference type="PROSITE" id="PS50850"/>
    </source>
</evidence>
<evidence type="ECO:0000256" key="5">
    <source>
        <dbReference type="ARBA" id="ARBA00023136"/>
    </source>
</evidence>
<feature type="transmembrane region" description="Helical" evidence="6">
    <location>
        <begin position="285"/>
        <end position="303"/>
    </location>
</feature>
<proteinExistence type="predicted"/>
<keyword evidence="9" id="KW-1185">Reference proteome</keyword>
<dbReference type="Proteomes" id="UP000029640">
    <property type="component" value="Unassembled WGS sequence"/>
</dbReference>
<reference evidence="8 9" key="1">
    <citation type="journal article" date="2014" name="Genome Announc.">
        <title>Genome Sequence of Gammaproteobacterial Pseudohaliea rubra Type Strain DSM 19751, Isolated from Coastal Seawater of the Mediterranean Sea.</title>
        <authorList>
            <person name="Spring S."/>
            <person name="Fiebig A."/>
            <person name="Riedel T."/>
            <person name="Goker M."/>
            <person name="Klenk H.P."/>
        </authorList>
    </citation>
    <scope>NUCLEOTIDE SEQUENCE [LARGE SCALE GENOMIC DNA]</scope>
    <source>
        <strain evidence="8 9">DSM 19751</strain>
    </source>
</reference>
<dbReference type="HOGENOM" id="CLU_001265_5_12_6"/>
<feature type="transmembrane region" description="Helical" evidence="6">
    <location>
        <begin position="244"/>
        <end position="265"/>
    </location>
</feature>
<gene>
    <name evidence="8" type="ORF">HRUBRA_02401</name>
</gene>
<feature type="transmembrane region" description="Helical" evidence="6">
    <location>
        <begin position="377"/>
        <end position="400"/>
    </location>
</feature>
<evidence type="ECO:0000256" key="1">
    <source>
        <dbReference type="ARBA" id="ARBA00004141"/>
    </source>
</evidence>
<feature type="transmembrane region" description="Helical" evidence="6">
    <location>
        <begin position="149"/>
        <end position="171"/>
    </location>
</feature>
<evidence type="ECO:0000256" key="4">
    <source>
        <dbReference type="ARBA" id="ARBA00022989"/>
    </source>
</evidence>
<accession>A0A095VPJ8</accession>
<keyword evidence="4 6" id="KW-1133">Transmembrane helix</keyword>
<dbReference type="InterPro" id="IPR044770">
    <property type="entry name" value="MFS_spinster-like"/>
</dbReference>
<keyword evidence="5 6" id="KW-0472">Membrane</keyword>
<feature type="transmembrane region" description="Helical" evidence="6">
    <location>
        <begin position="191"/>
        <end position="212"/>
    </location>
</feature>
<evidence type="ECO:0000256" key="3">
    <source>
        <dbReference type="ARBA" id="ARBA00022692"/>
    </source>
</evidence>
<dbReference type="GO" id="GO:0022857">
    <property type="term" value="F:transmembrane transporter activity"/>
    <property type="evidence" value="ECO:0007669"/>
    <property type="project" value="InterPro"/>
</dbReference>
<dbReference type="STRING" id="1265313.HRUBRA_02401"/>
<name>A0A095VPJ8_9GAMM</name>
<dbReference type="Gene3D" id="1.20.1250.20">
    <property type="entry name" value="MFS general substrate transporter like domains"/>
    <property type="match status" value="1"/>
</dbReference>
<dbReference type="GO" id="GO:0016020">
    <property type="term" value="C:membrane"/>
    <property type="evidence" value="ECO:0007669"/>
    <property type="project" value="UniProtKB-SubCell"/>
</dbReference>
<feature type="transmembrane region" description="Helical" evidence="6">
    <location>
        <begin position="61"/>
        <end position="82"/>
    </location>
</feature>
<dbReference type="AlphaFoldDB" id="A0A095VPJ8"/>
<feature type="transmembrane region" description="Helical" evidence="6">
    <location>
        <begin position="89"/>
        <end position="109"/>
    </location>
</feature>
<comment type="subcellular location">
    <subcellularLocation>
        <location evidence="1">Membrane</location>
        <topology evidence="1">Multi-pass membrane protein</topology>
    </subcellularLocation>
</comment>
<dbReference type="InterPro" id="IPR011701">
    <property type="entry name" value="MFS"/>
</dbReference>
<dbReference type="PANTHER" id="PTHR23505">
    <property type="entry name" value="SPINSTER"/>
    <property type="match status" value="1"/>
</dbReference>
<evidence type="ECO:0000256" key="2">
    <source>
        <dbReference type="ARBA" id="ARBA00022448"/>
    </source>
</evidence>
<keyword evidence="3 6" id="KW-0812">Transmembrane</keyword>
<feature type="transmembrane region" description="Helical" evidence="6">
    <location>
        <begin position="315"/>
        <end position="336"/>
    </location>
</feature>
<feature type="transmembrane region" description="Helical" evidence="6">
    <location>
        <begin position="20"/>
        <end position="41"/>
    </location>
</feature>
<evidence type="ECO:0000256" key="6">
    <source>
        <dbReference type="SAM" id="Phobius"/>
    </source>
</evidence>
<dbReference type="SUPFAM" id="SSF103473">
    <property type="entry name" value="MFS general substrate transporter"/>
    <property type="match status" value="1"/>
</dbReference>
<dbReference type="PATRIC" id="fig|1265313.6.peg.2371"/>
<protein>
    <submittedName>
        <fullName evidence="8">Permease of the major facilitator superfamily</fullName>
    </submittedName>
</protein>
<feature type="transmembrane region" description="Helical" evidence="6">
    <location>
        <begin position="415"/>
        <end position="435"/>
    </location>
</feature>
<dbReference type="PANTHER" id="PTHR23505:SF79">
    <property type="entry name" value="PROTEIN SPINSTER"/>
    <property type="match status" value="1"/>
</dbReference>
<comment type="caution">
    <text evidence="8">The sequence shown here is derived from an EMBL/GenBank/DDBJ whole genome shotgun (WGS) entry which is preliminary data.</text>
</comment>
<feature type="domain" description="Major facilitator superfamily (MFS) profile" evidence="7">
    <location>
        <begin position="23"/>
        <end position="438"/>
    </location>
</feature>
<feature type="transmembrane region" description="Helical" evidence="6">
    <location>
        <begin position="342"/>
        <end position="365"/>
    </location>
</feature>
<dbReference type="CDD" id="cd17328">
    <property type="entry name" value="MFS_spinster_like"/>
    <property type="match status" value="1"/>
</dbReference>
<keyword evidence="2" id="KW-0813">Transport</keyword>
<dbReference type="EMBL" id="AUVB01000075">
    <property type="protein sequence ID" value="KGE03028.1"/>
    <property type="molecule type" value="Genomic_DNA"/>
</dbReference>
<dbReference type="RefSeq" id="WP_035517907.1">
    <property type="nucleotide sequence ID" value="NZ_KN234792.1"/>
</dbReference>
<dbReference type="Pfam" id="PF07690">
    <property type="entry name" value="MFS_1"/>
    <property type="match status" value="1"/>
</dbReference>
<dbReference type="InterPro" id="IPR020846">
    <property type="entry name" value="MFS_dom"/>
</dbReference>